<evidence type="ECO:0000256" key="1">
    <source>
        <dbReference type="SAM" id="MobiDB-lite"/>
    </source>
</evidence>
<dbReference type="EMBL" id="GG745348">
    <property type="protein sequence ID" value="KNE65679.1"/>
    <property type="molecule type" value="Genomic_DNA"/>
</dbReference>
<dbReference type="Proteomes" id="UP000054350">
    <property type="component" value="Unassembled WGS sequence"/>
</dbReference>
<feature type="region of interest" description="Disordered" evidence="1">
    <location>
        <begin position="82"/>
        <end position="105"/>
    </location>
</feature>
<dbReference type="VEuPathDB" id="FungiDB:AMAG_19193"/>
<dbReference type="AlphaFoldDB" id="A0A0L0STN5"/>
<keyword evidence="3" id="KW-1185">Reference proteome</keyword>
<proteinExistence type="predicted"/>
<reference evidence="3" key="2">
    <citation type="submission" date="2009-11" db="EMBL/GenBank/DDBJ databases">
        <title>The Genome Sequence of Allomyces macrogynus strain ATCC 38327.</title>
        <authorList>
            <consortium name="The Broad Institute Genome Sequencing Platform"/>
            <person name="Russ C."/>
            <person name="Cuomo C."/>
            <person name="Shea T."/>
            <person name="Young S.K."/>
            <person name="Zeng Q."/>
            <person name="Koehrsen M."/>
            <person name="Haas B."/>
            <person name="Borodovsky M."/>
            <person name="Guigo R."/>
            <person name="Alvarado L."/>
            <person name="Berlin A."/>
            <person name="Borenstein D."/>
            <person name="Chen Z."/>
            <person name="Engels R."/>
            <person name="Freedman E."/>
            <person name="Gellesch M."/>
            <person name="Goldberg J."/>
            <person name="Griggs A."/>
            <person name="Gujja S."/>
            <person name="Heiman D."/>
            <person name="Hepburn T."/>
            <person name="Howarth C."/>
            <person name="Jen D."/>
            <person name="Larson L."/>
            <person name="Lewis B."/>
            <person name="Mehta T."/>
            <person name="Park D."/>
            <person name="Pearson M."/>
            <person name="Roberts A."/>
            <person name="Saif S."/>
            <person name="Shenoy N."/>
            <person name="Sisk P."/>
            <person name="Stolte C."/>
            <person name="Sykes S."/>
            <person name="Walk T."/>
            <person name="White J."/>
            <person name="Yandava C."/>
            <person name="Burger G."/>
            <person name="Gray M.W."/>
            <person name="Holland P.W.H."/>
            <person name="King N."/>
            <person name="Lang F.B.F."/>
            <person name="Roger A.J."/>
            <person name="Ruiz-Trillo I."/>
            <person name="Lander E."/>
            <person name="Nusbaum C."/>
        </authorList>
    </citation>
    <scope>NUCLEOTIDE SEQUENCE [LARGE SCALE GENOMIC DNA]</scope>
    <source>
        <strain evidence="3">ATCC 38327</strain>
    </source>
</reference>
<evidence type="ECO:0000313" key="3">
    <source>
        <dbReference type="Proteomes" id="UP000054350"/>
    </source>
</evidence>
<reference evidence="2 3" key="1">
    <citation type="submission" date="2009-11" db="EMBL/GenBank/DDBJ databases">
        <title>Annotation of Allomyces macrogynus ATCC 38327.</title>
        <authorList>
            <consortium name="The Broad Institute Genome Sequencing Platform"/>
            <person name="Russ C."/>
            <person name="Cuomo C."/>
            <person name="Burger G."/>
            <person name="Gray M.W."/>
            <person name="Holland P.W.H."/>
            <person name="King N."/>
            <person name="Lang F.B.F."/>
            <person name="Roger A.J."/>
            <person name="Ruiz-Trillo I."/>
            <person name="Young S.K."/>
            <person name="Zeng Q."/>
            <person name="Gargeya S."/>
            <person name="Fitzgerald M."/>
            <person name="Haas B."/>
            <person name="Abouelleil A."/>
            <person name="Alvarado L."/>
            <person name="Arachchi H.M."/>
            <person name="Berlin A."/>
            <person name="Chapman S.B."/>
            <person name="Gearin G."/>
            <person name="Goldberg J."/>
            <person name="Griggs A."/>
            <person name="Gujja S."/>
            <person name="Hansen M."/>
            <person name="Heiman D."/>
            <person name="Howarth C."/>
            <person name="Larimer J."/>
            <person name="Lui A."/>
            <person name="MacDonald P.J.P."/>
            <person name="McCowen C."/>
            <person name="Montmayeur A."/>
            <person name="Murphy C."/>
            <person name="Neiman D."/>
            <person name="Pearson M."/>
            <person name="Priest M."/>
            <person name="Roberts A."/>
            <person name="Saif S."/>
            <person name="Shea T."/>
            <person name="Sisk P."/>
            <person name="Stolte C."/>
            <person name="Sykes S."/>
            <person name="Wortman J."/>
            <person name="Nusbaum C."/>
            <person name="Birren B."/>
        </authorList>
    </citation>
    <scope>NUCLEOTIDE SEQUENCE [LARGE SCALE GENOMIC DNA]</scope>
    <source>
        <strain evidence="2 3">ATCC 38327</strain>
    </source>
</reference>
<protein>
    <submittedName>
        <fullName evidence="2">Uncharacterized protein</fullName>
    </submittedName>
</protein>
<evidence type="ECO:0000313" key="2">
    <source>
        <dbReference type="EMBL" id="KNE65679.1"/>
    </source>
</evidence>
<feature type="compositionally biased region" description="Low complexity" evidence="1">
    <location>
        <begin position="85"/>
        <end position="98"/>
    </location>
</feature>
<accession>A0A0L0STN5</accession>
<gene>
    <name evidence="2" type="ORF">AMAG_19193</name>
</gene>
<organism evidence="2 3">
    <name type="scientific">Allomyces macrogynus (strain ATCC 38327)</name>
    <name type="common">Allomyces javanicus var. macrogynus</name>
    <dbReference type="NCBI Taxonomy" id="578462"/>
    <lineage>
        <taxon>Eukaryota</taxon>
        <taxon>Fungi</taxon>
        <taxon>Fungi incertae sedis</taxon>
        <taxon>Blastocladiomycota</taxon>
        <taxon>Blastocladiomycetes</taxon>
        <taxon>Blastocladiales</taxon>
        <taxon>Blastocladiaceae</taxon>
        <taxon>Allomyces</taxon>
    </lineage>
</organism>
<name>A0A0L0STN5_ALLM3</name>
<sequence length="128" mass="13501">MDVLRTPSHALSPHARMAVAARIARGVAAVGALDDESEDGEQGEENYFNGAGTAAVVDRETPASVWSAGVVRTPATVRSGAAGIRTPWSTSTASSTWRGGAGDDSVEFDFGEDEVEDLTTMDFRFHVE</sequence>